<dbReference type="Gene3D" id="3.30.70.1170">
    <property type="entry name" value="Sun protein, domain 3"/>
    <property type="match status" value="1"/>
</dbReference>
<dbReference type="InterPro" id="IPR001678">
    <property type="entry name" value="MeTrfase_RsmB-F_NOP2_dom"/>
</dbReference>
<comment type="similarity">
    <text evidence="6">Belongs to the class I-like SAM-binding methyltransferase superfamily. RsmB/NOP family.</text>
</comment>
<dbReference type="InterPro" id="IPR031341">
    <property type="entry name" value="Methyltr_RsmF_N"/>
</dbReference>
<reference evidence="8" key="1">
    <citation type="submission" date="2022-08" db="EMBL/GenBank/DDBJ databases">
        <authorList>
            <person name="Zhang D."/>
        </authorList>
    </citation>
    <scope>NUCLEOTIDE SEQUENCE</scope>
    <source>
        <strain evidence="8">XJ19-11</strain>
    </source>
</reference>
<evidence type="ECO:0000256" key="1">
    <source>
        <dbReference type="ARBA" id="ARBA00022490"/>
    </source>
</evidence>
<comment type="caution">
    <text evidence="8">The sequence shown here is derived from an EMBL/GenBank/DDBJ whole genome shotgun (WGS) entry which is preliminary data.</text>
</comment>
<protein>
    <submittedName>
        <fullName evidence="8">tRNA/rRNA cytosine-C5-methylase</fullName>
    </submittedName>
</protein>
<keyword evidence="2 6" id="KW-0489">Methyltransferase</keyword>
<evidence type="ECO:0000256" key="6">
    <source>
        <dbReference type="PROSITE-ProRule" id="PRU01023"/>
    </source>
</evidence>
<name>A0A9X2P4C7_9BACT</name>
<dbReference type="PANTHER" id="PTHR22807:SF30">
    <property type="entry name" value="28S RRNA (CYTOSINE(4447)-C(5))-METHYLTRANSFERASE-RELATED"/>
    <property type="match status" value="1"/>
</dbReference>
<dbReference type="InterPro" id="IPR023267">
    <property type="entry name" value="RCMT"/>
</dbReference>
<evidence type="ECO:0000313" key="9">
    <source>
        <dbReference type="Proteomes" id="UP001142175"/>
    </source>
</evidence>
<gene>
    <name evidence="8" type="ORF">NU887_05700</name>
</gene>
<dbReference type="InterPro" id="IPR049560">
    <property type="entry name" value="MeTrfase_RsmB-F_NOP2_cat"/>
</dbReference>
<feature type="domain" description="SAM-dependent MTase RsmB/NOP-type" evidence="7">
    <location>
        <begin position="6"/>
        <end position="299"/>
    </location>
</feature>
<keyword evidence="9" id="KW-1185">Reference proteome</keyword>
<dbReference type="Pfam" id="PF17125">
    <property type="entry name" value="Methyltr_RsmF_N"/>
    <property type="match status" value="1"/>
</dbReference>
<sequence>MSEINLPLAFETQMKSYLGENEFREFVEALEKEPRVSIRLNRHKTNFQPENCKHVPWNEDGYFLEERPSFTLDPLFHAGCYYVQEASSMFIQQILKSIEAPQDGIYLDLAAAPGGKSTLLSSYLGNNGFLVANEVIKSRAGILKENIIKWGIGNTLVTQNDPEHFGDLAGFFDLVLVDAPCSGEGMFRKDPDAMSEWSPDHVALCAARQERIMDQAGSFVKGGGYLIYSTCTFNQKENEEMIRFIVSEYEYEPVKITLDGTWGIVESQVDIDGISFFGYRFFPHRLEGEGFFITVFKRPENALVHEPKRTKDFKHPYIKPVGKQEAEKLMVQIGLPEYSGFYSLQDSYFWVNKDFQQHFEYLCRFLNIRYFGVELGKINKQQFIPNHEFAVSILPKSGFLTYDLDLKEALDYLRKEDIPLKDLPEGWVLVTFKNMPLGWLKNLGNRTNNYYPKDWRIRMK</sequence>
<dbReference type="Proteomes" id="UP001142175">
    <property type="component" value="Unassembled WGS sequence"/>
</dbReference>
<dbReference type="SUPFAM" id="SSF53335">
    <property type="entry name" value="S-adenosyl-L-methionine-dependent methyltransferases"/>
    <property type="match status" value="1"/>
</dbReference>
<feature type="binding site" evidence="6">
    <location>
        <position position="178"/>
    </location>
    <ligand>
        <name>S-adenosyl-L-methionine</name>
        <dbReference type="ChEBI" id="CHEBI:59789"/>
    </ligand>
</feature>
<keyword evidence="3 6" id="KW-0808">Transferase</keyword>
<dbReference type="AlphaFoldDB" id="A0A9X2P4C7"/>
<dbReference type="RefSeq" id="WP_258422397.1">
    <property type="nucleotide sequence ID" value="NZ_JANSUY010000002.1"/>
</dbReference>
<dbReference type="Gene3D" id="2.30.130.60">
    <property type="match status" value="1"/>
</dbReference>
<dbReference type="GO" id="GO:0001510">
    <property type="term" value="P:RNA methylation"/>
    <property type="evidence" value="ECO:0007669"/>
    <property type="project" value="InterPro"/>
</dbReference>
<evidence type="ECO:0000256" key="4">
    <source>
        <dbReference type="ARBA" id="ARBA00022691"/>
    </source>
</evidence>
<feature type="binding site" evidence="6">
    <location>
        <begin position="110"/>
        <end position="116"/>
    </location>
    <ligand>
        <name>S-adenosyl-L-methionine</name>
        <dbReference type="ChEBI" id="CHEBI:59789"/>
    </ligand>
</feature>
<dbReference type="PANTHER" id="PTHR22807">
    <property type="entry name" value="NOP2 YEAST -RELATED NOL1/NOP2/FMU SUN DOMAIN-CONTAINING"/>
    <property type="match status" value="1"/>
</dbReference>
<dbReference type="EMBL" id="JANSUY010000002">
    <property type="protein sequence ID" value="MCR9014521.1"/>
    <property type="molecule type" value="Genomic_DNA"/>
</dbReference>
<dbReference type="GO" id="GO:0003723">
    <property type="term" value="F:RNA binding"/>
    <property type="evidence" value="ECO:0007669"/>
    <property type="project" value="UniProtKB-UniRule"/>
</dbReference>
<evidence type="ECO:0000256" key="3">
    <source>
        <dbReference type="ARBA" id="ARBA00022679"/>
    </source>
</evidence>
<feature type="binding site" evidence="6">
    <location>
        <position position="134"/>
    </location>
    <ligand>
        <name>S-adenosyl-L-methionine</name>
        <dbReference type="ChEBI" id="CHEBI:59789"/>
    </ligand>
</feature>
<dbReference type="Pfam" id="PF01189">
    <property type="entry name" value="Methyltr_RsmB-F"/>
    <property type="match status" value="1"/>
</dbReference>
<dbReference type="PRINTS" id="PR02008">
    <property type="entry name" value="RCMTFAMILY"/>
</dbReference>
<feature type="binding site" evidence="6">
    <location>
        <position position="161"/>
    </location>
    <ligand>
        <name>S-adenosyl-L-methionine</name>
        <dbReference type="ChEBI" id="CHEBI:59789"/>
    </ligand>
</feature>
<dbReference type="Pfam" id="PF13636">
    <property type="entry name" value="Methyltranf_PUA"/>
    <property type="match status" value="1"/>
</dbReference>
<feature type="active site" description="Nucleophile" evidence="6">
    <location>
        <position position="231"/>
    </location>
</feature>
<evidence type="ECO:0000313" key="8">
    <source>
        <dbReference type="EMBL" id="MCR9014521.1"/>
    </source>
</evidence>
<accession>A0A9X2P4C7</accession>
<evidence type="ECO:0000259" key="7">
    <source>
        <dbReference type="PROSITE" id="PS51686"/>
    </source>
</evidence>
<dbReference type="PROSITE" id="PS51686">
    <property type="entry name" value="SAM_MT_RSMB_NOP"/>
    <property type="match status" value="1"/>
</dbReference>
<proteinExistence type="inferred from homology"/>
<evidence type="ECO:0000256" key="5">
    <source>
        <dbReference type="ARBA" id="ARBA00022884"/>
    </source>
</evidence>
<dbReference type="InterPro" id="IPR029063">
    <property type="entry name" value="SAM-dependent_MTases_sf"/>
</dbReference>
<keyword evidence="1" id="KW-0963">Cytoplasm</keyword>
<dbReference type="Gene3D" id="3.40.50.150">
    <property type="entry name" value="Vaccinia Virus protein VP39"/>
    <property type="match status" value="1"/>
</dbReference>
<keyword evidence="5 6" id="KW-0694">RNA-binding</keyword>
<organism evidence="8 9">
    <name type="scientific">Aquiflexum gelatinilyticum</name>
    <dbReference type="NCBI Taxonomy" id="2961943"/>
    <lineage>
        <taxon>Bacteria</taxon>
        <taxon>Pseudomonadati</taxon>
        <taxon>Bacteroidota</taxon>
        <taxon>Cytophagia</taxon>
        <taxon>Cytophagales</taxon>
        <taxon>Cyclobacteriaceae</taxon>
        <taxon>Aquiflexum</taxon>
    </lineage>
</organism>
<dbReference type="GO" id="GO:0008173">
    <property type="term" value="F:RNA methyltransferase activity"/>
    <property type="evidence" value="ECO:0007669"/>
    <property type="project" value="InterPro"/>
</dbReference>
<dbReference type="InterPro" id="IPR027391">
    <property type="entry name" value="Nol1_Nop2_Fmu_2"/>
</dbReference>
<evidence type="ECO:0000256" key="2">
    <source>
        <dbReference type="ARBA" id="ARBA00022603"/>
    </source>
</evidence>
<keyword evidence="4 6" id="KW-0949">S-adenosyl-L-methionine</keyword>